<reference evidence="2" key="1">
    <citation type="submission" date="2022-10" db="EMBL/GenBank/DDBJ databases">
        <title>Novel sulphate-reducing endosymbionts in the free-living metamonad Anaeramoeba.</title>
        <authorList>
            <person name="Jerlstrom-Hultqvist J."/>
            <person name="Cepicka I."/>
            <person name="Gallot-Lavallee L."/>
            <person name="Salas-Leiva D."/>
            <person name="Curtis B.A."/>
            <person name="Zahonova K."/>
            <person name="Pipaliya S."/>
            <person name="Dacks J."/>
            <person name="Roger A.J."/>
        </authorList>
    </citation>
    <scope>NUCLEOTIDE SEQUENCE</scope>
    <source>
        <strain evidence="2">BMAN</strain>
    </source>
</reference>
<dbReference type="AlphaFoldDB" id="A0A9Q0LQV2"/>
<organism evidence="2 3">
    <name type="scientific">Anaeramoeba ignava</name>
    <name type="common">Anaerobic marine amoeba</name>
    <dbReference type="NCBI Taxonomy" id="1746090"/>
    <lineage>
        <taxon>Eukaryota</taxon>
        <taxon>Metamonada</taxon>
        <taxon>Anaeramoebidae</taxon>
        <taxon>Anaeramoeba</taxon>
    </lineage>
</organism>
<dbReference type="EMBL" id="JAPDFW010000059">
    <property type="protein sequence ID" value="KAJ5077302.1"/>
    <property type="molecule type" value="Genomic_DNA"/>
</dbReference>
<keyword evidence="1" id="KW-0472">Membrane</keyword>
<dbReference type="Proteomes" id="UP001149090">
    <property type="component" value="Unassembled WGS sequence"/>
</dbReference>
<feature type="transmembrane region" description="Helical" evidence="1">
    <location>
        <begin position="75"/>
        <end position="94"/>
    </location>
</feature>
<sequence length="132" mass="15863">MNYWLLAYLEWTIGKQYCFKKIFYFPLYKTLICPFMGLHDYDAALNLKEILFYESHLLISSSDSRMFYRMIEMDYWIADLMILIIACGVANSRWEIIPSMKQRISFSGLFTVFDSKLPRRSRNLNQAFLFLF</sequence>
<protein>
    <submittedName>
        <fullName evidence="2">Uncharacterized protein</fullName>
    </submittedName>
</protein>
<keyword evidence="3" id="KW-1185">Reference proteome</keyword>
<name>A0A9Q0LQV2_ANAIG</name>
<comment type="caution">
    <text evidence="2">The sequence shown here is derived from an EMBL/GenBank/DDBJ whole genome shotgun (WGS) entry which is preliminary data.</text>
</comment>
<proteinExistence type="predicted"/>
<gene>
    <name evidence="2" type="ORF">M0811_00622</name>
</gene>
<accession>A0A9Q0LQV2</accession>
<evidence type="ECO:0000313" key="2">
    <source>
        <dbReference type="EMBL" id="KAJ5077302.1"/>
    </source>
</evidence>
<evidence type="ECO:0000313" key="3">
    <source>
        <dbReference type="Proteomes" id="UP001149090"/>
    </source>
</evidence>
<keyword evidence="1" id="KW-1133">Transmembrane helix</keyword>
<keyword evidence="1" id="KW-0812">Transmembrane</keyword>
<evidence type="ECO:0000256" key="1">
    <source>
        <dbReference type="SAM" id="Phobius"/>
    </source>
</evidence>